<keyword evidence="1" id="KW-0805">Transcription regulation</keyword>
<dbReference type="GO" id="GO:0003700">
    <property type="term" value="F:DNA-binding transcription factor activity"/>
    <property type="evidence" value="ECO:0007669"/>
    <property type="project" value="TreeGrafter"/>
</dbReference>
<comment type="caution">
    <text evidence="6">The sequence shown here is derived from an EMBL/GenBank/DDBJ whole genome shotgun (WGS) entry which is preliminary data.</text>
</comment>
<dbReference type="InterPro" id="IPR018490">
    <property type="entry name" value="cNMP-bd_dom_sf"/>
</dbReference>
<dbReference type="CDD" id="cd00038">
    <property type="entry name" value="CAP_ED"/>
    <property type="match status" value="1"/>
</dbReference>
<dbReference type="PROSITE" id="PS51063">
    <property type="entry name" value="HTH_CRP_2"/>
    <property type="match status" value="1"/>
</dbReference>
<evidence type="ECO:0000259" key="4">
    <source>
        <dbReference type="PROSITE" id="PS50042"/>
    </source>
</evidence>
<dbReference type="STRING" id="1492738.FEM21_02760"/>
<keyword evidence="2" id="KW-0238">DNA-binding</keyword>
<dbReference type="GO" id="GO:0003677">
    <property type="term" value="F:DNA binding"/>
    <property type="evidence" value="ECO:0007669"/>
    <property type="project" value="UniProtKB-KW"/>
</dbReference>
<dbReference type="EMBL" id="JNCA01000001">
    <property type="protein sequence ID" value="KDN56773.1"/>
    <property type="molecule type" value="Genomic_DNA"/>
</dbReference>
<evidence type="ECO:0000256" key="2">
    <source>
        <dbReference type="ARBA" id="ARBA00023125"/>
    </source>
</evidence>
<evidence type="ECO:0000313" key="6">
    <source>
        <dbReference type="EMBL" id="KDN56773.1"/>
    </source>
</evidence>
<dbReference type="InterPro" id="IPR014710">
    <property type="entry name" value="RmlC-like_jellyroll"/>
</dbReference>
<dbReference type="PRINTS" id="PR00034">
    <property type="entry name" value="HTHCRP"/>
</dbReference>
<dbReference type="Pfam" id="PF00027">
    <property type="entry name" value="cNMP_binding"/>
    <property type="match status" value="1"/>
</dbReference>
<gene>
    <name evidence="6" type="ORF">FEM21_02760</name>
</gene>
<dbReference type="InterPro" id="IPR036390">
    <property type="entry name" value="WH_DNA-bd_sf"/>
</dbReference>
<name>A0A066WW17_9FLAO</name>
<dbReference type="PROSITE" id="PS50042">
    <property type="entry name" value="CNMP_BINDING_3"/>
    <property type="match status" value="1"/>
</dbReference>
<dbReference type="SUPFAM" id="SSF46785">
    <property type="entry name" value="Winged helix' DNA-binding domain"/>
    <property type="match status" value="1"/>
</dbReference>
<dbReference type="OrthoDB" id="667966at2"/>
<dbReference type="RefSeq" id="WP_035656893.1">
    <property type="nucleotide sequence ID" value="NZ_JNCA01000001.1"/>
</dbReference>
<evidence type="ECO:0000256" key="3">
    <source>
        <dbReference type="ARBA" id="ARBA00023163"/>
    </source>
</evidence>
<keyword evidence="3" id="KW-0804">Transcription</keyword>
<dbReference type="AlphaFoldDB" id="A0A066WW17"/>
<dbReference type="SUPFAM" id="SSF51206">
    <property type="entry name" value="cAMP-binding domain-like"/>
    <property type="match status" value="1"/>
</dbReference>
<feature type="domain" description="Cyclic nucleotide-binding" evidence="4">
    <location>
        <begin position="15"/>
        <end position="116"/>
    </location>
</feature>
<organism evidence="6 7">
    <name type="scientific">Flavobacterium seoulense</name>
    <dbReference type="NCBI Taxonomy" id="1492738"/>
    <lineage>
        <taxon>Bacteria</taxon>
        <taxon>Pseudomonadati</taxon>
        <taxon>Bacteroidota</taxon>
        <taxon>Flavobacteriia</taxon>
        <taxon>Flavobacteriales</taxon>
        <taxon>Flavobacteriaceae</taxon>
        <taxon>Flavobacterium</taxon>
    </lineage>
</organism>
<protein>
    <submittedName>
        <fullName evidence="6">Cyclic nucleotide-binding protein</fullName>
    </submittedName>
</protein>
<dbReference type="Proteomes" id="UP000027064">
    <property type="component" value="Unassembled WGS sequence"/>
</dbReference>
<reference evidence="6 7" key="1">
    <citation type="submission" date="2014-05" db="EMBL/GenBank/DDBJ databases">
        <title>Genome Sequence of Flavobacterium sp. EM1321.</title>
        <authorList>
            <person name="Shin S.-K."/>
            <person name="Yi H."/>
        </authorList>
    </citation>
    <scope>NUCLEOTIDE SEQUENCE [LARGE SCALE GENOMIC DNA]</scope>
    <source>
        <strain evidence="6 7">EM1321</strain>
    </source>
</reference>
<proteinExistence type="predicted"/>
<dbReference type="InterPro" id="IPR050397">
    <property type="entry name" value="Env_Response_Regulators"/>
</dbReference>
<keyword evidence="7" id="KW-1185">Reference proteome</keyword>
<dbReference type="PANTHER" id="PTHR24567:SF26">
    <property type="entry name" value="REGULATORY PROTEIN YEIL"/>
    <property type="match status" value="1"/>
</dbReference>
<sequence>MIAVSLLEEYGGIIKNYKSGDFIFEEGNRPLHYYQIISGEVKMNNYNDEGKEFIQGIFYKNQCFGEPPLFIDQMYPANAVAVIDSEIIIITKDKFLDLLKNNSEISLKIIKNLSQRLYYKSVMAAEISSQDPEHRVLRLIDYSIEQLNFKKEEAGFLINFTRQQIGDLTGLRVETVIRAIKSLEKKGDLKIINRKVYR</sequence>
<dbReference type="SMART" id="SM00100">
    <property type="entry name" value="cNMP"/>
    <property type="match status" value="1"/>
</dbReference>
<feature type="domain" description="HTH crp-type" evidence="5">
    <location>
        <begin position="130"/>
        <end position="198"/>
    </location>
</feature>
<dbReference type="PANTHER" id="PTHR24567">
    <property type="entry name" value="CRP FAMILY TRANSCRIPTIONAL REGULATORY PROTEIN"/>
    <property type="match status" value="1"/>
</dbReference>
<accession>A0A066WW17</accession>
<dbReference type="GO" id="GO:0005829">
    <property type="term" value="C:cytosol"/>
    <property type="evidence" value="ECO:0007669"/>
    <property type="project" value="TreeGrafter"/>
</dbReference>
<dbReference type="Gene3D" id="2.60.120.10">
    <property type="entry name" value="Jelly Rolls"/>
    <property type="match status" value="1"/>
</dbReference>
<dbReference type="InterPro" id="IPR012318">
    <property type="entry name" value="HTH_CRP"/>
</dbReference>
<dbReference type="Pfam" id="PF13545">
    <property type="entry name" value="HTH_Crp_2"/>
    <property type="match status" value="1"/>
</dbReference>
<evidence type="ECO:0000256" key="1">
    <source>
        <dbReference type="ARBA" id="ARBA00023015"/>
    </source>
</evidence>
<dbReference type="eggNOG" id="COG0664">
    <property type="taxonomic scope" value="Bacteria"/>
</dbReference>
<evidence type="ECO:0000313" key="7">
    <source>
        <dbReference type="Proteomes" id="UP000027064"/>
    </source>
</evidence>
<dbReference type="PATRIC" id="fig|1492738.3.peg.270"/>
<dbReference type="InterPro" id="IPR000595">
    <property type="entry name" value="cNMP-bd_dom"/>
</dbReference>
<evidence type="ECO:0000259" key="5">
    <source>
        <dbReference type="PROSITE" id="PS51063"/>
    </source>
</evidence>
<dbReference type="SMART" id="SM00419">
    <property type="entry name" value="HTH_CRP"/>
    <property type="match status" value="1"/>
</dbReference>